<gene>
    <name evidence="5" type="primary">rpmF</name>
    <name evidence="6" type="ORF">COW36_00490</name>
</gene>
<accession>A0A2M7GBN1</accession>
<dbReference type="InterPro" id="IPR011332">
    <property type="entry name" value="Ribosomal_zn-bd"/>
</dbReference>
<organism evidence="6 7">
    <name type="scientific">bacterium (Candidatus Blackallbacteria) CG17_big_fil_post_rev_8_21_14_2_50_48_46</name>
    <dbReference type="NCBI Taxonomy" id="2014261"/>
    <lineage>
        <taxon>Bacteria</taxon>
        <taxon>Candidatus Blackallbacteria</taxon>
    </lineage>
</organism>
<evidence type="ECO:0000256" key="2">
    <source>
        <dbReference type="ARBA" id="ARBA00022980"/>
    </source>
</evidence>
<sequence>MPQPKKKTSRSKRNSRSQHWKAVLPMLVICNQCGDKKPSHVVCPSCGHYKGREVFPPAASDN</sequence>
<evidence type="ECO:0000256" key="5">
    <source>
        <dbReference type="HAMAP-Rule" id="MF_00340"/>
    </source>
</evidence>
<dbReference type="SUPFAM" id="SSF57829">
    <property type="entry name" value="Zn-binding ribosomal proteins"/>
    <property type="match status" value="1"/>
</dbReference>
<dbReference type="NCBIfam" id="TIGR01031">
    <property type="entry name" value="rpmF_bact"/>
    <property type="match status" value="1"/>
</dbReference>
<reference evidence="6 7" key="1">
    <citation type="submission" date="2017-09" db="EMBL/GenBank/DDBJ databases">
        <title>Depth-based differentiation of microbial function through sediment-hosted aquifers and enrichment of novel symbionts in the deep terrestrial subsurface.</title>
        <authorList>
            <person name="Probst A.J."/>
            <person name="Ladd B."/>
            <person name="Jarett J.K."/>
            <person name="Geller-Mcgrath D.E."/>
            <person name="Sieber C.M."/>
            <person name="Emerson J.B."/>
            <person name="Anantharaman K."/>
            <person name="Thomas B.C."/>
            <person name="Malmstrom R."/>
            <person name="Stieglmeier M."/>
            <person name="Klingl A."/>
            <person name="Woyke T."/>
            <person name="Ryan C.M."/>
            <person name="Banfield J.F."/>
        </authorList>
    </citation>
    <scope>NUCLEOTIDE SEQUENCE [LARGE SCALE GENOMIC DNA]</scope>
    <source>
        <strain evidence="6">CG17_big_fil_post_rev_8_21_14_2_50_48_46</strain>
    </source>
</reference>
<keyword evidence="2 5" id="KW-0689">Ribosomal protein</keyword>
<keyword evidence="3 5" id="KW-0687">Ribonucleoprotein</keyword>
<dbReference type="InterPro" id="IPR044957">
    <property type="entry name" value="Ribosomal_bL32_bact"/>
</dbReference>
<proteinExistence type="inferred from homology"/>
<evidence type="ECO:0000313" key="6">
    <source>
        <dbReference type="EMBL" id="PIW19577.1"/>
    </source>
</evidence>
<dbReference type="PANTHER" id="PTHR35534:SF1">
    <property type="entry name" value="LARGE RIBOSOMAL SUBUNIT PROTEIN BL32"/>
    <property type="match status" value="1"/>
</dbReference>
<dbReference type="GO" id="GO:0015934">
    <property type="term" value="C:large ribosomal subunit"/>
    <property type="evidence" value="ECO:0007669"/>
    <property type="project" value="InterPro"/>
</dbReference>
<dbReference type="EMBL" id="PFFQ01000004">
    <property type="protein sequence ID" value="PIW19577.1"/>
    <property type="molecule type" value="Genomic_DNA"/>
</dbReference>
<dbReference type="Proteomes" id="UP000231019">
    <property type="component" value="Unassembled WGS sequence"/>
</dbReference>
<dbReference type="InterPro" id="IPR002677">
    <property type="entry name" value="Ribosomal_bL32"/>
</dbReference>
<evidence type="ECO:0000256" key="4">
    <source>
        <dbReference type="ARBA" id="ARBA00035178"/>
    </source>
</evidence>
<evidence type="ECO:0000256" key="1">
    <source>
        <dbReference type="ARBA" id="ARBA00008560"/>
    </source>
</evidence>
<dbReference type="Pfam" id="PF01783">
    <property type="entry name" value="Ribosomal_L32p"/>
    <property type="match status" value="1"/>
</dbReference>
<dbReference type="GO" id="GO:0003735">
    <property type="term" value="F:structural constituent of ribosome"/>
    <property type="evidence" value="ECO:0007669"/>
    <property type="project" value="InterPro"/>
</dbReference>
<dbReference type="GO" id="GO:0006412">
    <property type="term" value="P:translation"/>
    <property type="evidence" value="ECO:0007669"/>
    <property type="project" value="UniProtKB-UniRule"/>
</dbReference>
<name>A0A2M7GBN1_9BACT</name>
<dbReference type="AlphaFoldDB" id="A0A2M7GBN1"/>
<evidence type="ECO:0000256" key="3">
    <source>
        <dbReference type="ARBA" id="ARBA00023274"/>
    </source>
</evidence>
<dbReference type="HAMAP" id="MF_00340">
    <property type="entry name" value="Ribosomal_bL32"/>
    <property type="match status" value="1"/>
</dbReference>
<comment type="similarity">
    <text evidence="1 5">Belongs to the bacterial ribosomal protein bL32 family.</text>
</comment>
<dbReference type="PANTHER" id="PTHR35534">
    <property type="entry name" value="50S RIBOSOMAL PROTEIN L32"/>
    <property type="match status" value="1"/>
</dbReference>
<comment type="caution">
    <text evidence="6">The sequence shown here is derived from an EMBL/GenBank/DDBJ whole genome shotgun (WGS) entry which is preliminary data.</text>
</comment>
<protein>
    <recommendedName>
        <fullName evidence="4 5">Large ribosomal subunit protein bL32</fullName>
    </recommendedName>
</protein>
<evidence type="ECO:0000313" key="7">
    <source>
        <dbReference type="Proteomes" id="UP000231019"/>
    </source>
</evidence>